<dbReference type="InterPro" id="IPR009057">
    <property type="entry name" value="Homeodomain-like_sf"/>
</dbReference>
<protein>
    <recommendedName>
        <fullName evidence="2">DUF6533 domain-containing protein</fullName>
    </recommendedName>
</protein>
<evidence type="ECO:0000313" key="4">
    <source>
        <dbReference type="Proteomes" id="UP001148786"/>
    </source>
</evidence>
<evidence type="ECO:0000313" key="3">
    <source>
        <dbReference type="EMBL" id="KAJ3510040.1"/>
    </source>
</evidence>
<keyword evidence="4" id="KW-1185">Reference proteome</keyword>
<sequence>MADIAACTVFVWDYLLTLGMEVQYVWPGRWTIIKAVYLLQRYLPFIDTLWIALHVIFGANLSPTTCTHLNAVGRSLMCLVILTFRAWAVWDRNRVLGIILQILFAACFLPTAPILYVFLKSVDFIDLPPPTEGCVPVAGKRIIIVNWALLLAWDTFILVLMAIPAFQAFRFKNNSPLYRAVYTEESRNGRIPAFIPYSIAMRRYISKEEKKIALRMSVESHLNDEEIAEYTGIRPRTMRRLRQQYRETGEIERKPVVSGRPRLLNALDATFLEALVERQPDILVSEIMEYLRPGVLSPLCMMFLVLTTECHFRLAGNGYLVNFSMAMNFSLFCPSRIWLL</sequence>
<name>A0A9W8K216_9AGAR</name>
<dbReference type="OrthoDB" id="2963563at2759"/>
<dbReference type="Proteomes" id="UP001148786">
    <property type="component" value="Unassembled WGS sequence"/>
</dbReference>
<gene>
    <name evidence="3" type="ORF">NLJ89_g4895</name>
</gene>
<dbReference type="AlphaFoldDB" id="A0A9W8K216"/>
<feature type="transmembrane region" description="Helical" evidence="1">
    <location>
        <begin position="95"/>
        <end position="119"/>
    </location>
</feature>
<keyword evidence="1" id="KW-1133">Transmembrane helix</keyword>
<dbReference type="InterPro" id="IPR045340">
    <property type="entry name" value="DUF6533"/>
</dbReference>
<reference evidence="3" key="1">
    <citation type="submission" date="2022-07" db="EMBL/GenBank/DDBJ databases">
        <title>Genome Sequence of Agrocybe chaxingu.</title>
        <authorList>
            <person name="Buettner E."/>
        </authorList>
    </citation>
    <scope>NUCLEOTIDE SEQUENCE</scope>
    <source>
        <strain evidence="3">MP-N11</strain>
    </source>
</reference>
<feature type="transmembrane region" description="Helical" evidence="1">
    <location>
        <begin position="147"/>
        <end position="169"/>
    </location>
</feature>
<feature type="transmembrane region" description="Helical" evidence="1">
    <location>
        <begin position="42"/>
        <end position="59"/>
    </location>
</feature>
<organism evidence="3 4">
    <name type="scientific">Agrocybe chaxingu</name>
    <dbReference type="NCBI Taxonomy" id="84603"/>
    <lineage>
        <taxon>Eukaryota</taxon>
        <taxon>Fungi</taxon>
        <taxon>Dikarya</taxon>
        <taxon>Basidiomycota</taxon>
        <taxon>Agaricomycotina</taxon>
        <taxon>Agaricomycetes</taxon>
        <taxon>Agaricomycetidae</taxon>
        <taxon>Agaricales</taxon>
        <taxon>Agaricineae</taxon>
        <taxon>Strophariaceae</taxon>
        <taxon>Agrocybe</taxon>
    </lineage>
</organism>
<dbReference type="Pfam" id="PF20151">
    <property type="entry name" value="DUF6533"/>
    <property type="match status" value="1"/>
</dbReference>
<dbReference type="EMBL" id="JANKHO010000428">
    <property type="protein sequence ID" value="KAJ3510040.1"/>
    <property type="molecule type" value="Genomic_DNA"/>
</dbReference>
<feature type="domain" description="DUF6533" evidence="2">
    <location>
        <begin position="4"/>
        <end position="46"/>
    </location>
</feature>
<keyword evidence="1" id="KW-0472">Membrane</keyword>
<keyword evidence="1" id="KW-0812">Transmembrane</keyword>
<accession>A0A9W8K216</accession>
<evidence type="ECO:0000256" key="1">
    <source>
        <dbReference type="SAM" id="Phobius"/>
    </source>
</evidence>
<evidence type="ECO:0000259" key="2">
    <source>
        <dbReference type="Pfam" id="PF20151"/>
    </source>
</evidence>
<proteinExistence type="predicted"/>
<dbReference type="SUPFAM" id="SSF46689">
    <property type="entry name" value="Homeodomain-like"/>
    <property type="match status" value="1"/>
</dbReference>
<comment type="caution">
    <text evidence="3">The sequence shown here is derived from an EMBL/GenBank/DDBJ whole genome shotgun (WGS) entry which is preliminary data.</text>
</comment>
<feature type="transmembrane region" description="Helical" evidence="1">
    <location>
        <begin position="71"/>
        <end position="88"/>
    </location>
</feature>